<dbReference type="Proteomes" id="UP000272428">
    <property type="component" value="Unassembled WGS sequence"/>
</dbReference>
<name>A0A495SLX2_9FLAO</name>
<dbReference type="RefSeq" id="WP_147462004.1">
    <property type="nucleotide sequence ID" value="NZ_RBXB01000001.1"/>
</dbReference>
<comment type="caution">
    <text evidence="1">The sequence shown here is derived from an EMBL/GenBank/DDBJ whole genome shotgun (WGS) entry which is preliminary data.</text>
</comment>
<reference evidence="1 2" key="1">
    <citation type="submission" date="2018-10" db="EMBL/GenBank/DDBJ databases">
        <title>Genomic Encyclopedia of Archaeal and Bacterial Type Strains, Phase II (KMG-II): from individual species to whole genera.</title>
        <authorList>
            <person name="Goeker M."/>
        </authorList>
    </citation>
    <scope>NUCLEOTIDE SEQUENCE [LARGE SCALE GENOMIC DNA]</scope>
    <source>
        <strain evidence="1 2">DSM 14219</strain>
    </source>
</reference>
<dbReference type="AlphaFoldDB" id="A0A495SLX2"/>
<dbReference type="OrthoDB" id="1264555at2"/>
<dbReference type="EMBL" id="RBXB01000001">
    <property type="protein sequence ID" value="RKT01086.1"/>
    <property type="molecule type" value="Genomic_DNA"/>
</dbReference>
<evidence type="ECO:0000313" key="1">
    <source>
        <dbReference type="EMBL" id="RKT01086.1"/>
    </source>
</evidence>
<gene>
    <name evidence="1" type="ORF">BCF58_0300</name>
</gene>
<protein>
    <submittedName>
        <fullName evidence="1">Uncharacterized protein</fullName>
    </submittedName>
</protein>
<organism evidence="1 2">
    <name type="scientific">Chryseobacterium defluvii</name>
    <dbReference type="NCBI Taxonomy" id="160396"/>
    <lineage>
        <taxon>Bacteria</taxon>
        <taxon>Pseudomonadati</taxon>
        <taxon>Bacteroidota</taxon>
        <taxon>Flavobacteriia</taxon>
        <taxon>Flavobacteriales</taxon>
        <taxon>Weeksellaceae</taxon>
        <taxon>Chryseobacterium group</taxon>
        <taxon>Chryseobacterium</taxon>
    </lineage>
</organism>
<accession>A0A495SLX2</accession>
<proteinExistence type="predicted"/>
<keyword evidence="2" id="KW-1185">Reference proteome</keyword>
<sequence>MMKSKTIKIPIFFGNLTIIYSEGWDEVNKRYEKQTDWLTPLENLSEACVFTAHYKSGYTQYVVAFKRIPKGFVIAHECVHLVNRIFQDRRLVLDMYNDETQAYLTGWFFEQIDNFFKNQK</sequence>
<evidence type="ECO:0000313" key="2">
    <source>
        <dbReference type="Proteomes" id="UP000272428"/>
    </source>
</evidence>